<feature type="non-terminal residue" evidence="2">
    <location>
        <position position="283"/>
    </location>
</feature>
<evidence type="ECO:0000313" key="2">
    <source>
        <dbReference type="EMBL" id="SVD19482.1"/>
    </source>
</evidence>
<dbReference type="Gene3D" id="3.30.830.10">
    <property type="entry name" value="Metalloenzyme, LuxS/M16 peptidase-like"/>
    <property type="match status" value="1"/>
</dbReference>
<protein>
    <recommendedName>
        <fullName evidence="3">Peptidase M16 N-terminal domain-containing protein</fullName>
    </recommendedName>
</protein>
<sequence length="283" mass="31729">VAGAQSVRPHSQEGEQTSDFQSRPLHDGRLWVHVHSSKRYKSSTLDLFLPTVLQPHRATGLALISRLLERGTQSYPSLQQLNRHTDLLYGARYFAATQRHGAFQTLRLHFSALDDRYLPRSEALLRKGARLLSDALYRPHAPTGVFDPDWVEQEKTGLLNTLAASLADRSNRAQRRCLQIMCASEPYRLSADGEAVEIKAFDEHTLTALLRDHLEQGVGHLYVCGDIDVDRACKLGEQFPPRSDVARKLCVGTEHTDRPARQVVEFGEASQGRLIVGHRSGIH</sequence>
<organism evidence="2">
    <name type="scientific">marine metagenome</name>
    <dbReference type="NCBI Taxonomy" id="408172"/>
    <lineage>
        <taxon>unclassified sequences</taxon>
        <taxon>metagenomes</taxon>
        <taxon>ecological metagenomes</taxon>
    </lineage>
</organism>
<dbReference type="AlphaFoldDB" id="A0A382TCI4"/>
<dbReference type="EMBL" id="UINC01135378">
    <property type="protein sequence ID" value="SVD19482.1"/>
    <property type="molecule type" value="Genomic_DNA"/>
</dbReference>
<name>A0A382TCI4_9ZZZZ</name>
<evidence type="ECO:0000256" key="1">
    <source>
        <dbReference type="SAM" id="MobiDB-lite"/>
    </source>
</evidence>
<dbReference type="SUPFAM" id="SSF63411">
    <property type="entry name" value="LuxS/MPP-like metallohydrolase"/>
    <property type="match status" value="1"/>
</dbReference>
<evidence type="ECO:0008006" key="3">
    <source>
        <dbReference type="Google" id="ProtNLM"/>
    </source>
</evidence>
<feature type="non-terminal residue" evidence="2">
    <location>
        <position position="1"/>
    </location>
</feature>
<dbReference type="InterPro" id="IPR011249">
    <property type="entry name" value="Metalloenz_LuxS/M16"/>
</dbReference>
<reference evidence="2" key="1">
    <citation type="submission" date="2018-05" db="EMBL/GenBank/DDBJ databases">
        <authorList>
            <person name="Lanie J.A."/>
            <person name="Ng W.-L."/>
            <person name="Kazmierczak K.M."/>
            <person name="Andrzejewski T.M."/>
            <person name="Davidsen T.M."/>
            <person name="Wayne K.J."/>
            <person name="Tettelin H."/>
            <person name="Glass J.I."/>
            <person name="Rusch D."/>
            <person name="Podicherti R."/>
            <person name="Tsui H.-C.T."/>
            <person name="Winkler M.E."/>
        </authorList>
    </citation>
    <scope>NUCLEOTIDE SEQUENCE</scope>
</reference>
<accession>A0A382TCI4</accession>
<feature type="region of interest" description="Disordered" evidence="1">
    <location>
        <begin position="1"/>
        <end position="22"/>
    </location>
</feature>
<dbReference type="GO" id="GO:0046872">
    <property type="term" value="F:metal ion binding"/>
    <property type="evidence" value="ECO:0007669"/>
    <property type="project" value="InterPro"/>
</dbReference>
<gene>
    <name evidence="2" type="ORF">METZ01_LOCUS372336</name>
</gene>
<proteinExistence type="predicted"/>